<dbReference type="Gene3D" id="2.30.110.10">
    <property type="entry name" value="Electron Transport, Fmn-binding Protein, Chain A"/>
    <property type="match status" value="1"/>
</dbReference>
<organism evidence="2 3">
    <name type="scientific">Actinopolymorpha cephalotaxi</name>
    <dbReference type="NCBI Taxonomy" id="504797"/>
    <lineage>
        <taxon>Bacteria</taxon>
        <taxon>Bacillati</taxon>
        <taxon>Actinomycetota</taxon>
        <taxon>Actinomycetes</taxon>
        <taxon>Propionibacteriales</taxon>
        <taxon>Actinopolymorphaceae</taxon>
        <taxon>Actinopolymorpha</taxon>
    </lineage>
</organism>
<dbReference type="Proteomes" id="UP000199052">
    <property type="component" value="Unassembled WGS sequence"/>
</dbReference>
<sequence length="126" mass="14126">MVLSKRVARFNKVATNRVLGRAAPRLPGLAMVVHQGRTSGRRYETPVNVFARPDGYVIALTYGPDADWVRNVLAAGGCEIVSKGETIRLTDPRVVHDEARTDMPKRVRFILARFGVTDFLHLRRVD</sequence>
<dbReference type="EMBL" id="JACBZA010000001">
    <property type="protein sequence ID" value="NYH85527.1"/>
    <property type="molecule type" value="Genomic_DNA"/>
</dbReference>
<gene>
    <name evidence="1" type="ORF">FHR37_004378</name>
    <name evidence="2" type="ORF">SAMN05421678_103365</name>
</gene>
<proteinExistence type="predicted"/>
<dbReference type="Pfam" id="PF04075">
    <property type="entry name" value="F420H2_quin_red"/>
    <property type="match status" value="1"/>
</dbReference>
<dbReference type="GO" id="GO:0016491">
    <property type="term" value="F:oxidoreductase activity"/>
    <property type="evidence" value="ECO:0007669"/>
    <property type="project" value="InterPro"/>
</dbReference>
<evidence type="ECO:0000313" key="1">
    <source>
        <dbReference type="EMBL" id="NYH85527.1"/>
    </source>
</evidence>
<dbReference type="AlphaFoldDB" id="A0A1I2NNK2"/>
<dbReference type="Proteomes" id="UP000533017">
    <property type="component" value="Unassembled WGS sequence"/>
</dbReference>
<dbReference type="OrthoDB" id="3778270at2"/>
<keyword evidence="4" id="KW-1185">Reference proteome</keyword>
<evidence type="ECO:0000313" key="4">
    <source>
        <dbReference type="Proteomes" id="UP000533017"/>
    </source>
</evidence>
<dbReference type="NCBIfam" id="TIGR00026">
    <property type="entry name" value="hi_GC_TIGR00026"/>
    <property type="match status" value="1"/>
</dbReference>
<protein>
    <submittedName>
        <fullName evidence="1">Deazaflavin-dependent oxidoreductase (Nitroreductase family)</fullName>
    </submittedName>
    <submittedName>
        <fullName evidence="2">Deazaflavin-dependent oxidoreductase, nitroreductase family</fullName>
    </submittedName>
</protein>
<dbReference type="RefSeq" id="WP_092882342.1">
    <property type="nucleotide sequence ID" value="NZ_FOOI01000003.1"/>
</dbReference>
<dbReference type="STRING" id="504797.SAMN05421678_103365"/>
<reference evidence="1 4" key="2">
    <citation type="submission" date="2020-07" db="EMBL/GenBank/DDBJ databases">
        <title>Sequencing the genomes of 1000 actinobacteria strains.</title>
        <authorList>
            <person name="Klenk H.-P."/>
        </authorList>
    </citation>
    <scope>NUCLEOTIDE SEQUENCE [LARGE SCALE GENOMIC DNA]</scope>
    <source>
        <strain evidence="1 4">DSM 45117</strain>
    </source>
</reference>
<reference evidence="2 3" key="1">
    <citation type="submission" date="2016-10" db="EMBL/GenBank/DDBJ databases">
        <authorList>
            <person name="de Groot N.N."/>
        </authorList>
    </citation>
    <scope>NUCLEOTIDE SEQUENCE [LARGE SCALE GENOMIC DNA]</scope>
    <source>
        <strain evidence="2 3">CPCC 202808</strain>
    </source>
</reference>
<name>A0A1I2NNK2_9ACTN</name>
<evidence type="ECO:0000313" key="2">
    <source>
        <dbReference type="EMBL" id="SFG02871.1"/>
    </source>
</evidence>
<evidence type="ECO:0000313" key="3">
    <source>
        <dbReference type="Proteomes" id="UP000199052"/>
    </source>
</evidence>
<dbReference type="InterPro" id="IPR012349">
    <property type="entry name" value="Split_barrel_FMN-bd"/>
</dbReference>
<accession>A0A1I2NNK2</accession>
<dbReference type="InterPro" id="IPR004378">
    <property type="entry name" value="F420H2_quin_Rdtase"/>
</dbReference>
<dbReference type="EMBL" id="FOOI01000003">
    <property type="protein sequence ID" value="SFG02871.1"/>
    <property type="molecule type" value="Genomic_DNA"/>
</dbReference>